<dbReference type="GO" id="GO:0046653">
    <property type="term" value="P:tetrahydrofolate metabolic process"/>
    <property type="evidence" value="ECO:0007669"/>
    <property type="project" value="TreeGrafter"/>
</dbReference>
<dbReference type="InterPro" id="IPR036594">
    <property type="entry name" value="Meth_synthase_dom"/>
</dbReference>
<keyword evidence="1" id="KW-0808">Transferase</keyword>
<dbReference type="Gene3D" id="3.20.20.20">
    <property type="entry name" value="Dihydropteroate synthase-like"/>
    <property type="match status" value="1"/>
</dbReference>
<reference evidence="5" key="1">
    <citation type="submission" date="2020-05" db="UniProtKB">
        <authorList>
            <consortium name="EnsemblMetazoa"/>
        </authorList>
    </citation>
    <scope>IDENTIFICATION</scope>
    <source>
        <strain evidence="5">BB02</strain>
    </source>
</reference>
<dbReference type="GO" id="GO:0046872">
    <property type="term" value="F:metal ion binding"/>
    <property type="evidence" value="ECO:0007669"/>
    <property type="project" value="UniProtKB-KW"/>
</dbReference>
<dbReference type="InterPro" id="IPR011005">
    <property type="entry name" value="Dihydropteroate_synth-like_sf"/>
</dbReference>
<evidence type="ECO:0000313" key="5">
    <source>
        <dbReference type="EnsemblMetazoa" id="BGLB036117-PA"/>
    </source>
</evidence>
<dbReference type="Pfam" id="PF02607">
    <property type="entry name" value="B12-binding_2"/>
    <property type="match status" value="1"/>
</dbReference>
<dbReference type="VEuPathDB" id="VectorBase:BGLB036117"/>
<dbReference type="PANTHER" id="PTHR45833">
    <property type="entry name" value="METHIONINE SYNTHASE"/>
    <property type="match status" value="1"/>
</dbReference>
<dbReference type="PROSITE" id="PS51337">
    <property type="entry name" value="B12_BINDING_NTER"/>
    <property type="match status" value="1"/>
</dbReference>
<proteinExistence type="predicted"/>
<sequence>MGIVNAGALPVYDDIEPELLKMCENLLWNKDPDGTEKLLAYAQTKSKSGMTKASQDDEWRSKPVEERLSYSLVKGIDKYVIEDTEEARQNTALYPRPLNVIEGPLMKGMA</sequence>
<dbReference type="EnsemblMetazoa" id="BGLB036117-RA">
    <property type="protein sequence ID" value="BGLB036117-PA"/>
    <property type="gene ID" value="BGLB036117"/>
</dbReference>
<gene>
    <name evidence="5" type="primary">106069911</name>
</gene>
<name>A0A2C9LXF1_BIOGL</name>
<keyword evidence="2" id="KW-0479">Metal-binding</keyword>
<dbReference type="GO" id="GO:0005829">
    <property type="term" value="C:cytosol"/>
    <property type="evidence" value="ECO:0007669"/>
    <property type="project" value="TreeGrafter"/>
</dbReference>
<protein>
    <recommendedName>
        <fullName evidence="4">B12-binding N-terminal domain-containing protein</fullName>
    </recommendedName>
</protein>
<accession>A0A2C9LXF1</accession>
<evidence type="ECO:0000256" key="1">
    <source>
        <dbReference type="ARBA" id="ARBA00022679"/>
    </source>
</evidence>
<dbReference type="Gene3D" id="1.10.1240.10">
    <property type="entry name" value="Methionine synthase domain"/>
    <property type="match status" value="1"/>
</dbReference>
<organism evidence="5 6">
    <name type="scientific">Biomphalaria glabrata</name>
    <name type="common">Bloodfluke planorb</name>
    <name type="synonym">Freshwater snail</name>
    <dbReference type="NCBI Taxonomy" id="6526"/>
    <lineage>
        <taxon>Eukaryota</taxon>
        <taxon>Metazoa</taxon>
        <taxon>Spiralia</taxon>
        <taxon>Lophotrochozoa</taxon>
        <taxon>Mollusca</taxon>
        <taxon>Gastropoda</taxon>
        <taxon>Heterobranchia</taxon>
        <taxon>Euthyneura</taxon>
        <taxon>Panpulmonata</taxon>
        <taxon>Hygrophila</taxon>
        <taxon>Lymnaeoidea</taxon>
        <taxon>Planorbidae</taxon>
        <taxon>Biomphalaria</taxon>
    </lineage>
</organism>
<keyword evidence="3" id="KW-0170">Cobalt</keyword>
<evidence type="ECO:0000256" key="2">
    <source>
        <dbReference type="ARBA" id="ARBA00022723"/>
    </source>
</evidence>
<dbReference type="SUPFAM" id="SSF47644">
    <property type="entry name" value="Methionine synthase domain"/>
    <property type="match status" value="1"/>
</dbReference>
<dbReference type="InterPro" id="IPR050554">
    <property type="entry name" value="Met_Synthase/Corrinoid"/>
</dbReference>
<dbReference type="GO" id="GO:0008705">
    <property type="term" value="F:methionine synthase activity"/>
    <property type="evidence" value="ECO:0007669"/>
    <property type="project" value="TreeGrafter"/>
</dbReference>
<dbReference type="AlphaFoldDB" id="A0A2C9LXF1"/>
<dbReference type="STRING" id="6526.A0A2C9LXF1"/>
<evidence type="ECO:0000313" key="6">
    <source>
        <dbReference type="Proteomes" id="UP000076420"/>
    </source>
</evidence>
<dbReference type="GO" id="GO:0050667">
    <property type="term" value="P:homocysteine metabolic process"/>
    <property type="evidence" value="ECO:0007669"/>
    <property type="project" value="TreeGrafter"/>
</dbReference>
<evidence type="ECO:0000259" key="4">
    <source>
        <dbReference type="PROSITE" id="PS51337"/>
    </source>
</evidence>
<dbReference type="VEuPathDB" id="VectorBase:BGLAX_038088"/>
<dbReference type="Proteomes" id="UP000076420">
    <property type="component" value="Unassembled WGS sequence"/>
</dbReference>
<dbReference type="InterPro" id="IPR003759">
    <property type="entry name" value="Cbl-bd_cap"/>
</dbReference>
<dbReference type="KEGG" id="bgt:106069911"/>
<evidence type="ECO:0000256" key="3">
    <source>
        <dbReference type="ARBA" id="ARBA00023285"/>
    </source>
</evidence>
<feature type="domain" description="B12-binding N-terminal" evidence="4">
    <location>
        <begin position="55"/>
        <end position="110"/>
    </location>
</feature>
<dbReference type="PANTHER" id="PTHR45833:SF1">
    <property type="entry name" value="METHIONINE SYNTHASE"/>
    <property type="match status" value="1"/>
</dbReference>